<feature type="domain" description="N-acetyltransferase" evidence="3">
    <location>
        <begin position="1"/>
        <end position="147"/>
    </location>
</feature>
<comment type="caution">
    <text evidence="4">The sequence shown here is derived from an EMBL/GenBank/DDBJ whole genome shotgun (WGS) entry which is preliminary data.</text>
</comment>
<protein>
    <submittedName>
        <fullName evidence="4">GNAT family N-acetyltransferase</fullName>
    </submittedName>
</protein>
<dbReference type="AlphaFoldDB" id="A0A934WTE6"/>
<dbReference type="SUPFAM" id="SSF55729">
    <property type="entry name" value="Acyl-CoA N-acyltransferases (Nat)"/>
    <property type="match status" value="1"/>
</dbReference>
<gene>
    <name evidence="4" type="ORF">JKK62_13370</name>
</gene>
<dbReference type="Gene3D" id="3.40.630.30">
    <property type="match status" value="1"/>
</dbReference>
<evidence type="ECO:0000313" key="4">
    <source>
        <dbReference type="EMBL" id="MBK6089617.1"/>
    </source>
</evidence>
<keyword evidence="5" id="KW-1185">Reference proteome</keyword>
<organism evidence="4 5">
    <name type="scientific">Ruminococcus difficilis</name>
    <dbReference type="NCBI Taxonomy" id="2763069"/>
    <lineage>
        <taxon>Bacteria</taxon>
        <taxon>Bacillati</taxon>
        <taxon>Bacillota</taxon>
        <taxon>Clostridia</taxon>
        <taxon>Eubacteriales</taxon>
        <taxon>Oscillospiraceae</taxon>
        <taxon>Ruminococcus</taxon>
    </lineage>
</organism>
<sequence>MFRRITENDWELYRHYVDVFYHTDVVNAPVPEENYRATFDEMLRSDAYVKGYIFECDATPCGFVLLSKTFSQEAGGVSVTIEEIYIDPEYRSRGLATEFFDWLKAQSGIMRLRLEVEDYNEGAKRLYERMGFELLPYLQMVIDKQRQ</sequence>
<dbReference type="InterPro" id="IPR000182">
    <property type="entry name" value="GNAT_dom"/>
</dbReference>
<name>A0A934WTE6_9FIRM</name>
<accession>A0A934WTE6</accession>
<dbReference type="CDD" id="cd04301">
    <property type="entry name" value="NAT_SF"/>
    <property type="match status" value="1"/>
</dbReference>
<dbReference type="RefSeq" id="WP_201428326.1">
    <property type="nucleotide sequence ID" value="NZ_JAEQMG010000145.1"/>
</dbReference>
<evidence type="ECO:0000256" key="1">
    <source>
        <dbReference type="ARBA" id="ARBA00022679"/>
    </source>
</evidence>
<keyword evidence="2" id="KW-0012">Acyltransferase</keyword>
<reference evidence="4" key="1">
    <citation type="submission" date="2021-01" db="EMBL/GenBank/DDBJ databases">
        <title>Genome public.</title>
        <authorList>
            <person name="Liu C."/>
            <person name="Sun Q."/>
        </authorList>
    </citation>
    <scope>NUCLEOTIDE SEQUENCE</scope>
    <source>
        <strain evidence="4">M6</strain>
    </source>
</reference>
<proteinExistence type="predicted"/>
<dbReference type="Proteomes" id="UP000633365">
    <property type="component" value="Unassembled WGS sequence"/>
</dbReference>
<dbReference type="EMBL" id="JAEQMG010000145">
    <property type="protein sequence ID" value="MBK6089617.1"/>
    <property type="molecule type" value="Genomic_DNA"/>
</dbReference>
<dbReference type="PROSITE" id="PS51186">
    <property type="entry name" value="GNAT"/>
    <property type="match status" value="1"/>
</dbReference>
<evidence type="ECO:0000256" key="2">
    <source>
        <dbReference type="ARBA" id="ARBA00023315"/>
    </source>
</evidence>
<dbReference type="GO" id="GO:0016747">
    <property type="term" value="F:acyltransferase activity, transferring groups other than amino-acyl groups"/>
    <property type="evidence" value="ECO:0007669"/>
    <property type="project" value="InterPro"/>
</dbReference>
<dbReference type="InterPro" id="IPR016181">
    <property type="entry name" value="Acyl_CoA_acyltransferase"/>
</dbReference>
<evidence type="ECO:0000259" key="3">
    <source>
        <dbReference type="PROSITE" id="PS51186"/>
    </source>
</evidence>
<dbReference type="InterPro" id="IPR050680">
    <property type="entry name" value="YpeA/RimI_acetyltransf"/>
</dbReference>
<dbReference type="PANTHER" id="PTHR43420">
    <property type="entry name" value="ACETYLTRANSFERASE"/>
    <property type="match status" value="1"/>
</dbReference>
<keyword evidence="1" id="KW-0808">Transferase</keyword>
<evidence type="ECO:0000313" key="5">
    <source>
        <dbReference type="Proteomes" id="UP000633365"/>
    </source>
</evidence>
<dbReference type="Pfam" id="PF00583">
    <property type="entry name" value="Acetyltransf_1"/>
    <property type="match status" value="1"/>
</dbReference>